<dbReference type="InterPro" id="IPR010020">
    <property type="entry name" value="Integral_membrane_YCCS_YHJK"/>
</dbReference>
<comment type="similarity">
    <text evidence="6">Belongs to the YccS/YhfK family.</text>
</comment>
<evidence type="ECO:0000256" key="1">
    <source>
        <dbReference type="ARBA" id="ARBA00004651"/>
    </source>
</evidence>
<organism evidence="10 11">
    <name type="scientific">Plesiomonas shigelloides 302-73</name>
    <dbReference type="NCBI Taxonomy" id="1315976"/>
    <lineage>
        <taxon>Bacteria</taxon>
        <taxon>Pseudomonadati</taxon>
        <taxon>Pseudomonadota</taxon>
        <taxon>Gammaproteobacteria</taxon>
        <taxon>Enterobacterales</taxon>
        <taxon>Enterobacteriaceae</taxon>
        <taxon>Plesiomonas</taxon>
    </lineage>
</organism>
<dbReference type="GO" id="GO:0005886">
    <property type="term" value="C:plasma membrane"/>
    <property type="evidence" value="ECO:0007669"/>
    <property type="project" value="UniProtKB-SubCell"/>
</dbReference>
<evidence type="ECO:0000256" key="3">
    <source>
        <dbReference type="ARBA" id="ARBA00022692"/>
    </source>
</evidence>
<evidence type="ECO:0000313" key="11">
    <source>
        <dbReference type="Proteomes" id="UP000014012"/>
    </source>
</evidence>
<feature type="transmembrane region" description="Helical" evidence="7">
    <location>
        <begin position="495"/>
        <end position="513"/>
    </location>
</feature>
<dbReference type="HOGENOM" id="CLU_013315_1_0_6"/>
<dbReference type="AlphaFoldDB" id="R8AV74"/>
<dbReference type="Pfam" id="PF12805">
    <property type="entry name" value="FUSC-like"/>
    <property type="match status" value="1"/>
</dbReference>
<feature type="transmembrane region" description="Helical" evidence="7">
    <location>
        <begin position="444"/>
        <end position="461"/>
    </location>
</feature>
<accession>R8AV74</accession>
<dbReference type="NCBIfam" id="TIGR01666">
    <property type="entry name" value="YCCS"/>
    <property type="match status" value="1"/>
</dbReference>
<feature type="domain" description="Integral membrane protein YccS N-terminal" evidence="8">
    <location>
        <begin position="47"/>
        <end position="327"/>
    </location>
</feature>
<feature type="transmembrane region" description="Helical" evidence="7">
    <location>
        <begin position="70"/>
        <end position="89"/>
    </location>
</feature>
<dbReference type="PATRIC" id="fig|1315976.3.peg.313"/>
<dbReference type="PANTHER" id="PTHR30509:SF8">
    <property type="entry name" value="INNER MEMBRANE PROTEIN YCCS"/>
    <property type="match status" value="1"/>
</dbReference>
<keyword evidence="3 7" id="KW-0812">Transmembrane</keyword>
<dbReference type="InterPro" id="IPR010019">
    <property type="entry name" value="Integral_membrane_YccS"/>
</dbReference>
<keyword evidence="2" id="KW-1003">Cell membrane</keyword>
<dbReference type="InterPro" id="IPR032692">
    <property type="entry name" value="YccS_N"/>
</dbReference>
<evidence type="ECO:0000256" key="6">
    <source>
        <dbReference type="ARBA" id="ARBA00043993"/>
    </source>
</evidence>
<keyword evidence="4 7" id="KW-1133">Transmembrane helix</keyword>
<gene>
    <name evidence="10" type="ORF">PLESHI_01692</name>
</gene>
<feature type="transmembrane region" description="Helical" evidence="7">
    <location>
        <begin position="368"/>
        <end position="390"/>
    </location>
</feature>
<dbReference type="NCBIfam" id="TIGR01667">
    <property type="entry name" value="YCCS_YHFK"/>
    <property type="match status" value="1"/>
</dbReference>
<evidence type="ECO:0000256" key="5">
    <source>
        <dbReference type="ARBA" id="ARBA00023136"/>
    </source>
</evidence>
<feature type="transmembrane region" description="Helical" evidence="7">
    <location>
        <begin position="120"/>
        <end position="141"/>
    </location>
</feature>
<proteinExistence type="inferred from homology"/>
<feature type="transmembrane region" description="Helical" evidence="7">
    <location>
        <begin position="420"/>
        <end position="438"/>
    </location>
</feature>
<comment type="caution">
    <text evidence="10">The sequence shown here is derived from an EMBL/GenBank/DDBJ whole genome shotgun (WGS) entry which is preliminary data.</text>
</comment>
<feature type="transmembrane region" description="Helical" evidence="7">
    <location>
        <begin position="12"/>
        <end position="35"/>
    </location>
</feature>
<feature type="domain" description="Integral membrane bound transporter" evidence="9">
    <location>
        <begin position="387"/>
        <end position="505"/>
    </location>
</feature>
<evidence type="ECO:0000259" key="8">
    <source>
        <dbReference type="Pfam" id="PF12805"/>
    </source>
</evidence>
<feature type="transmembrane region" description="Helical" evidence="7">
    <location>
        <begin position="96"/>
        <end position="114"/>
    </location>
</feature>
<keyword evidence="11" id="KW-1185">Reference proteome</keyword>
<dbReference type="Pfam" id="PF13515">
    <property type="entry name" value="FUSC_2"/>
    <property type="match status" value="1"/>
</dbReference>
<reference evidence="10 11" key="1">
    <citation type="journal article" date="2013" name="Genome Announc.">
        <title>Genome Sequence of Plesiomonas shigelloides Strain 302-73 (Serotype O1).</title>
        <authorList>
            <person name="Pique N."/>
            <person name="Aquilini E."/>
            <person name="Alioto T."/>
            <person name="Minana-Galbis D."/>
            <person name="Tomas J.M."/>
        </authorList>
    </citation>
    <scope>NUCLEOTIDE SEQUENCE [LARGE SCALE GENOMIC DNA]</scope>
    <source>
        <strain evidence="10 11">302-73</strain>
    </source>
</reference>
<evidence type="ECO:0000256" key="2">
    <source>
        <dbReference type="ARBA" id="ARBA00022475"/>
    </source>
</evidence>
<evidence type="ECO:0000259" key="9">
    <source>
        <dbReference type="Pfam" id="PF13515"/>
    </source>
</evidence>
<evidence type="ECO:0000256" key="4">
    <source>
        <dbReference type="ARBA" id="ARBA00022989"/>
    </source>
</evidence>
<dbReference type="Proteomes" id="UP000014012">
    <property type="component" value="Unassembled WGS sequence"/>
</dbReference>
<feature type="transmembrane region" description="Helical" evidence="7">
    <location>
        <begin position="47"/>
        <end position="64"/>
    </location>
</feature>
<keyword evidence="5 7" id="KW-0472">Membrane</keyword>
<feature type="transmembrane region" description="Helical" evidence="7">
    <location>
        <begin position="468"/>
        <end position="489"/>
    </location>
</feature>
<sequence>MIFIALAGAALFPWLTGEVLSTIPVTLGVVAAALTDLDDRLSGRLRNIFITLLCFFIASVSIEILFPYPWLFAIGLLISSFCFTMLGAIGQRYATISFGALLIAIYTMLGVTLYDTWYQQPLLLLAGAVWYSLIALLSHALRPVRPVQENLANCYELLARYLDAKSAFFDPDEADRYDELQIQVALSNGALVSSLNQTKLSLLSRLKGDRGQRSTRRLLRYYFVAQDIHERASSAHNQYHALAKRFRHSDVLFRFQRLLLLQAKACRQLAKSIISGDDYNHDFRFERAFNLLNASLERHQPQQAEDKRLLASLNFVLRNLQAIDWQLSHIESEQIIGLPQDNTLADDGLHGIRDIWTRIRNQLTPGSALFRHAVRMSLVLCAGYACIMAFNMERGYWILLTSLFVCQPNYSATRLRLRQRVLGTLAGIIAGLPLLYLIPSQEGQLVLIVVLGVLFFAFRTVQYGYATAFITMLVLFCFNLMGAGFDIAIPRVTDTLIGCGIAWLAVTFVWPDWRYRRLPLVIQRAIDSNTSYLSEVIAQYQQGKDDSLSYRIARRAAHNADAELASVISNMSSEPLRSRRILEEGFRLLCLNHAMLGYISALGAHRHKLPDNAESRTLLKEVSQHILHQLQAVSAQLQACPAPEHNNTQQFAQSLLEQDLQDSDSRFVLQQLGLINRMLNELSSLTQKIVCRYAEGSAS</sequence>
<evidence type="ECO:0000256" key="7">
    <source>
        <dbReference type="SAM" id="Phobius"/>
    </source>
</evidence>
<dbReference type="EMBL" id="AQQO01000021">
    <property type="protein sequence ID" value="EON90201.1"/>
    <property type="molecule type" value="Genomic_DNA"/>
</dbReference>
<dbReference type="STRING" id="703.SAMEA2665130_01078"/>
<dbReference type="PANTHER" id="PTHR30509">
    <property type="entry name" value="P-HYDROXYBENZOIC ACID EFFLUX PUMP SUBUNIT-RELATED"/>
    <property type="match status" value="1"/>
</dbReference>
<comment type="subcellular location">
    <subcellularLocation>
        <location evidence="1">Cell membrane</location>
        <topology evidence="1">Multi-pass membrane protein</topology>
    </subcellularLocation>
</comment>
<name>R8AV74_PLESH</name>
<dbReference type="InterPro" id="IPR049453">
    <property type="entry name" value="Memb_transporter_dom"/>
</dbReference>
<evidence type="ECO:0000313" key="10">
    <source>
        <dbReference type="EMBL" id="EON90201.1"/>
    </source>
</evidence>
<protein>
    <submittedName>
        <fullName evidence="10">YccS/YhfK family integral membrane protein</fullName>
    </submittedName>
</protein>